<dbReference type="InterPro" id="IPR043133">
    <property type="entry name" value="GTP-CH-I_C/QueF"/>
</dbReference>
<dbReference type="PANTHER" id="PTHR11109">
    <property type="entry name" value="GTP CYCLOHYDROLASE I"/>
    <property type="match status" value="1"/>
</dbReference>
<dbReference type="NCBIfam" id="NF006825">
    <property type="entry name" value="PRK09347.1-2"/>
    <property type="match status" value="1"/>
</dbReference>
<dbReference type="NCBIfam" id="TIGR00063">
    <property type="entry name" value="folE"/>
    <property type="match status" value="1"/>
</dbReference>
<protein>
    <recommendedName>
        <fullName evidence="3">GTP cyclohydrolase I</fullName>
        <ecNumber evidence="3">3.5.4.16</ecNumber>
    </recommendedName>
</protein>
<sequence length="190" mass="21819">MTEKNASKIELLIKELLIEIGEDPTREGLVKTPERVAKAWEFLANGYEEDLESIINDAIFREDYDEMVTVKDIDFFSLCEHHLLPFFGKAHVSYIPNGKIIGLSKIPRIVDMFGRRLQVQERMTHQIAETINDVLSPKGVAVVLEGQHMCMQMRGVEKQNSYATTSSMIGQFRKDSKTRDEFLKIISLRK</sequence>
<reference evidence="6" key="1">
    <citation type="submission" date="2018-05" db="EMBL/GenBank/DDBJ databases">
        <authorList>
            <person name="Lanie J.A."/>
            <person name="Ng W.-L."/>
            <person name="Kazmierczak K.M."/>
            <person name="Andrzejewski T.M."/>
            <person name="Davidsen T.M."/>
            <person name="Wayne K.J."/>
            <person name="Tettelin H."/>
            <person name="Glass J.I."/>
            <person name="Rusch D."/>
            <person name="Podicherti R."/>
            <person name="Tsui H.-C.T."/>
            <person name="Winkler M.E."/>
        </authorList>
    </citation>
    <scope>NUCLEOTIDE SEQUENCE</scope>
</reference>
<evidence type="ECO:0000313" key="6">
    <source>
        <dbReference type="EMBL" id="SVD79390.1"/>
    </source>
</evidence>
<dbReference type="UniPathway" id="UPA00848">
    <property type="reaction ID" value="UER00151"/>
</dbReference>
<keyword evidence="4" id="KW-0378">Hydrolase</keyword>
<evidence type="ECO:0000256" key="2">
    <source>
        <dbReference type="ARBA" id="ARBA00005080"/>
    </source>
</evidence>
<dbReference type="PROSITE" id="PS00859">
    <property type="entry name" value="GTP_CYCLOHYDROL_1_1"/>
    <property type="match status" value="1"/>
</dbReference>
<evidence type="ECO:0000259" key="5">
    <source>
        <dbReference type="Pfam" id="PF01227"/>
    </source>
</evidence>
<organism evidence="6">
    <name type="scientific">marine metagenome</name>
    <dbReference type="NCBI Taxonomy" id="408172"/>
    <lineage>
        <taxon>unclassified sequences</taxon>
        <taxon>metagenomes</taxon>
        <taxon>ecological metagenomes</taxon>
    </lineage>
</organism>
<comment type="pathway">
    <text evidence="2">Cofactor biosynthesis; 7,8-dihydroneopterin triphosphate biosynthesis; 7,8-dihydroneopterin triphosphate from GTP: step 1/1.</text>
</comment>
<comment type="catalytic activity">
    <reaction evidence="1">
        <text>GTP + H2O = 7,8-dihydroneopterin 3'-triphosphate + formate + H(+)</text>
        <dbReference type="Rhea" id="RHEA:17473"/>
        <dbReference type="ChEBI" id="CHEBI:15377"/>
        <dbReference type="ChEBI" id="CHEBI:15378"/>
        <dbReference type="ChEBI" id="CHEBI:15740"/>
        <dbReference type="ChEBI" id="CHEBI:37565"/>
        <dbReference type="ChEBI" id="CHEBI:58462"/>
        <dbReference type="EC" id="3.5.4.16"/>
    </reaction>
</comment>
<dbReference type="GO" id="GO:0005737">
    <property type="term" value="C:cytoplasm"/>
    <property type="evidence" value="ECO:0007669"/>
    <property type="project" value="TreeGrafter"/>
</dbReference>
<dbReference type="InterPro" id="IPR018234">
    <property type="entry name" value="GTP_CycHdrlase_I_CS"/>
</dbReference>
<feature type="domain" description="GTP cyclohydrolase I" evidence="5">
    <location>
        <begin position="12"/>
        <end position="186"/>
    </location>
</feature>
<dbReference type="EC" id="3.5.4.16" evidence="3"/>
<evidence type="ECO:0000256" key="3">
    <source>
        <dbReference type="ARBA" id="ARBA00012715"/>
    </source>
</evidence>
<dbReference type="InterPro" id="IPR020602">
    <property type="entry name" value="GTP_CycHdrlase_I_dom"/>
</dbReference>
<accession>A0A382Y8F1</accession>
<dbReference type="SUPFAM" id="SSF55620">
    <property type="entry name" value="Tetrahydrobiopterin biosynthesis enzymes-like"/>
    <property type="match status" value="1"/>
</dbReference>
<dbReference type="GO" id="GO:0003934">
    <property type="term" value="F:GTP cyclohydrolase I activity"/>
    <property type="evidence" value="ECO:0007669"/>
    <property type="project" value="UniProtKB-EC"/>
</dbReference>
<dbReference type="GO" id="GO:0046654">
    <property type="term" value="P:tetrahydrofolate biosynthetic process"/>
    <property type="evidence" value="ECO:0007669"/>
    <property type="project" value="InterPro"/>
</dbReference>
<dbReference type="InterPro" id="IPR001474">
    <property type="entry name" value="GTP_CycHdrlase_I"/>
</dbReference>
<dbReference type="EMBL" id="UINC01173669">
    <property type="protein sequence ID" value="SVD79390.1"/>
    <property type="molecule type" value="Genomic_DNA"/>
</dbReference>
<dbReference type="GO" id="GO:0005525">
    <property type="term" value="F:GTP binding"/>
    <property type="evidence" value="ECO:0007669"/>
    <property type="project" value="TreeGrafter"/>
</dbReference>
<dbReference type="InterPro" id="IPR043134">
    <property type="entry name" value="GTP-CH-I_N"/>
</dbReference>
<evidence type="ECO:0000256" key="1">
    <source>
        <dbReference type="ARBA" id="ARBA00001052"/>
    </source>
</evidence>
<dbReference type="FunFam" id="3.30.1130.10:FF:000001">
    <property type="entry name" value="GTP cyclohydrolase 1"/>
    <property type="match status" value="1"/>
</dbReference>
<dbReference type="Pfam" id="PF01227">
    <property type="entry name" value="GTP_cyclohydroI"/>
    <property type="match status" value="1"/>
</dbReference>
<proteinExistence type="inferred from homology"/>
<dbReference type="Gene3D" id="3.30.1130.10">
    <property type="match status" value="1"/>
</dbReference>
<dbReference type="GO" id="GO:0008270">
    <property type="term" value="F:zinc ion binding"/>
    <property type="evidence" value="ECO:0007669"/>
    <property type="project" value="TreeGrafter"/>
</dbReference>
<evidence type="ECO:0000256" key="4">
    <source>
        <dbReference type="ARBA" id="ARBA00022801"/>
    </source>
</evidence>
<dbReference type="PANTHER" id="PTHR11109:SF7">
    <property type="entry name" value="GTP CYCLOHYDROLASE 1"/>
    <property type="match status" value="1"/>
</dbReference>
<dbReference type="AlphaFoldDB" id="A0A382Y8F1"/>
<dbReference type="NCBIfam" id="NF006826">
    <property type="entry name" value="PRK09347.1-3"/>
    <property type="match status" value="1"/>
</dbReference>
<name>A0A382Y8F1_9ZZZZ</name>
<dbReference type="GO" id="GO:0006729">
    <property type="term" value="P:tetrahydrobiopterin biosynthetic process"/>
    <property type="evidence" value="ECO:0007669"/>
    <property type="project" value="TreeGrafter"/>
</dbReference>
<gene>
    <name evidence="6" type="ORF">METZ01_LOCUS432244</name>
</gene>
<dbReference type="Gene3D" id="1.10.286.10">
    <property type="match status" value="1"/>
</dbReference>
<dbReference type="HAMAP" id="MF_00223">
    <property type="entry name" value="FolE"/>
    <property type="match status" value="1"/>
</dbReference>